<evidence type="ECO:0000259" key="1">
    <source>
        <dbReference type="SMART" id="SM00829"/>
    </source>
</evidence>
<dbReference type="OrthoDB" id="2665481at2"/>
<dbReference type="InterPro" id="IPR036291">
    <property type="entry name" value="NAD(P)-bd_dom_sf"/>
</dbReference>
<dbReference type="GO" id="GO:0016491">
    <property type="term" value="F:oxidoreductase activity"/>
    <property type="evidence" value="ECO:0007669"/>
    <property type="project" value="InterPro"/>
</dbReference>
<name>A0A1Q8CXL0_9PSEU</name>
<dbReference type="EMBL" id="MSIE01000003">
    <property type="protein sequence ID" value="OLF19099.1"/>
    <property type="molecule type" value="Genomic_DNA"/>
</dbReference>
<dbReference type="PANTHER" id="PTHR43677:SF4">
    <property type="entry name" value="QUINONE OXIDOREDUCTASE-LIKE PROTEIN 2"/>
    <property type="match status" value="1"/>
</dbReference>
<accession>A0A1Q8CXL0</accession>
<organism evidence="2 3">
    <name type="scientific">Actinophytocola xanthii</name>
    <dbReference type="NCBI Taxonomy" id="1912961"/>
    <lineage>
        <taxon>Bacteria</taxon>
        <taxon>Bacillati</taxon>
        <taxon>Actinomycetota</taxon>
        <taxon>Actinomycetes</taxon>
        <taxon>Pseudonocardiales</taxon>
        <taxon>Pseudonocardiaceae</taxon>
    </lineage>
</organism>
<keyword evidence="3" id="KW-1185">Reference proteome</keyword>
<dbReference type="PANTHER" id="PTHR43677">
    <property type="entry name" value="SHORT-CHAIN DEHYDROGENASE/REDUCTASE"/>
    <property type="match status" value="1"/>
</dbReference>
<dbReference type="AlphaFoldDB" id="A0A1Q8CXL0"/>
<dbReference type="SUPFAM" id="SSF50129">
    <property type="entry name" value="GroES-like"/>
    <property type="match status" value="1"/>
</dbReference>
<dbReference type="Pfam" id="PF08240">
    <property type="entry name" value="ADH_N"/>
    <property type="match status" value="1"/>
</dbReference>
<dbReference type="Gene3D" id="3.90.180.10">
    <property type="entry name" value="Medium-chain alcohol dehydrogenases, catalytic domain"/>
    <property type="match status" value="1"/>
</dbReference>
<evidence type="ECO:0000313" key="2">
    <source>
        <dbReference type="EMBL" id="OLF19099.1"/>
    </source>
</evidence>
<dbReference type="Pfam" id="PF13602">
    <property type="entry name" value="ADH_zinc_N_2"/>
    <property type="match status" value="1"/>
</dbReference>
<proteinExistence type="predicted"/>
<dbReference type="Proteomes" id="UP000185596">
    <property type="component" value="Unassembled WGS sequence"/>
</dbReference>
<gene>
    <name evidence="2" type="ORF">BU204_03040</name>
</gene>
<feature type="domain" description="Enoyl reductase (ER)" evidence="1">
    <location>
        <begin position="10"/>
        <end position="332"/>
    </location>
</feature>
<dbReference type="SMART" id="SM00829">
    <property type="entry name" value="PKS_ER"/>
    <property type="match status" value="1"/>
</dbReference>
<comment type="caution">
    <text evidence="2">The sequence shown here is derived from an EMBL/GenBank/DDBJ whole genome shotgun (WGS) entry which is preliminary data.</text>
</comment>
<dbReference type="Gene3D" id="3.40.50.720">
    <property type="entry name" value="NAD(P)-binding Rossmann-like Domain"/>
    <property type="match status" value="1"/>
</dbReference>
<protein>
    <submittedName>
        <fullName evidence="2">NADPH:quinone reductase</fullName>
    </submittedName>
</protein>
<evidence type="ECO:0000313" key="3">
    <source>
        <dbReference type="Proteomes" id="UP000185596"/>
    </source>
</evidence>
<dbReference type="STRING" id="1912961.BU204_03040"/>
<dbReference type="SUPFAM" id="SSF51735">
    <property type="entry name" value="NAD(P)-binding Rossmann-fold domains"/>
    <property type="match status" value="1"/>
</dbReference>
<dbReference type="InterPro" id="IPR011032">
    <property type="entry name" value="GroES-like_sf"/>
</dbReference>
<reference evidence="2 3" key="1">
    <citation type="submission" date="2016-12" db="EMBL/GenBank/DDBJ databases">
        <title>The draft genome sequence of Actinophytocola sp. 11-183.</title>
        <authorList>
            <person name="Wang W."/>
            <person name="Yuan L."/>
        </authorList>
    </citation>
    <scope>NUCLEOTIDE SEQUENCE [LARGE SCALE GENOMIC DNA]</scope>
    <source>
        <strain evidence="2 3">11-183</strain>
    </source>
</reference>
<dbReference type="CDD" id="cd08273">
    <property type="entry name" value="MDR8"/>
    <property type="match status" value="1"/>
</dbReference>
<dbReference type="RefSeq" id="WP_075123977.1">
    <property type="nucleotide sequence ID" value="NZ_MSIE01000003.1"/>
</dbReference>
<dbReference type="InterPro" id="IPR051397">
    <property type="entry name" value="Zn-ADH-like_protein"/>
</dbReference>
<sequence length="334" mass="35111">MKEIVLTGAGGPEMLLVAEVEAPEPGRGEVRVRVEASGVSFAEVQMLRRRYPMQPRFPFVPGYDLVGTVDAVGPGVTGVAVGDRVAAMPRTGAWRSRAVVRASSVVPVPAELDAGVAVAAVTNGVTAWQMLHQVARVRPGQTVLVHGASGGVGSLLTRLAVLAGARVIGTASSAKHDLVRELGGEPVDYRAADVPAAVRALAPAGVDAVFDHVGGPSLVESYSLLADGGIVISYGSASTLRDEGHWLTPYLGAARRVAGWQLARLLGRGRRRRATFYYVKPGPRFTQALTEVYRLMSAGDLTASIATRLPLEKADEALRQLVDGRASGKIVLEV</sequence>
<dbReference type="InterPro" id="IPR020843">
    <property type="entry name" value="ER"/>
</dbReference>
<dbReference type="InterPro" id="IPR013154">
    <property type="entry name" value="ADH-like_N"/>
</dbReference>